<accession>A0A923EAJ9</accession>
<dbReference type="Proteomes" id="UP000563151">
    <property type="component" value="Unassembled WGS sequence"/>
</dbReference>
<evidence type="ECO:0000256" key="1">
    <source>
        <dbReference type="SAM" id="Phobius"/>
    </source>
</evidence>
<proteinExistence type="predicted"/>
<feature type="transmembrane region" description="Helical" evidence="1">
    <location>
        <begin position="159"/>
        <end position="180"/>
    </location>
</feature>
<feature type="transmembrane region" description="Helical" evidence="1">
    <location>
        <begin position="61"/>
        <end position="83"/>
    </location>
</feature>
<dbReference type="RefSeq" id="WP_173680212.1">
    <property type="nucleotide sequence ID" value="NZ_JAAZWO010000003.1"/>
</dbReference>
<gene>
    <name evidence="2" type="ORF">HGG79_03400</name>
</gene>
<dbReference type="EMBL" id="JAAZWO010000003">
    <property type="protein sequence ID" value="MBC2396828.1"/>
    <property type="molecule type" value="Genomic_DNA"/>
</dbReference>
<protein>
    <submittedName>
        <fullName evidence="2">ABC transporter permease subunit</fullName>
    </submittedName>
</protein>
<feature type="transmembrane region" description="Helical" evidence="1">
    <location>
        <begin position="187"/>
        <end position="208"/>
    </location>
</feature>
<evidence type="ECO:0000313" key="3">
    <source>
        <dbReference type="Proteomes" id="UP000563151"/>
    </source>
</evidence>
<dbReference type="AlphaFoldDB" id="A0A923EAJ9"/>
<keyword evidence="3" id="KW-1185">Reference proteome</keyword>
<feature type="transmembrane region" description="Helical" evidence="1">
    <location>
        <begin position="20"/>
        <end position="41"/>
    </location>
</feature>
<feature type="transmembrane region" description="Helical" evidence="1">
    <location>
        <begin position="113"/>
        <end position="139"/>
    </location>
</feature>
<keyword evidence="1" id="KW-0812">Transmembrane</keyword>
<keyword evidence="1" id="KW-0472">Membrane</keyword>
<keyword evidence="1" id="KW-1133">Transmembrane helix</keyword>
<feature type="transmembrane region" description="Helical" evidence="1">
    <location>
        <begin position="234"/>
        <end position="253"/>
    </location>
</feature>
<sequence length="260" mass="29531">MKELIISEFLRMRKRKKNKICILMLIVSFIFTLVWDKTPFLGSGTEFYTPDISTKINSLNFAIFSMKNLILLLFLIVLPVLFIDSLSGEYESGAYRLILTRPYTRTQLWISKLIVQSLFAGAIFTVFFIASTIFGYLLFPKVSTTTFYTNPRLYNAVDALIYNFKAVALMYLISNAILALSSVISSIIPKVVPSFILLLCTLAGGMYANDSLEVFIFPFNKIVRLLSLGERTKFYTPVLACLIVGFILSTFIFNKKDLRA</sequence>
<organism evidence="2 3">
    <name type="scientific">Clostridium tetanomorphum</name>
    <dbReference type="NCBI Taxonomy" id="1553"/>
    <lineage>
        <taxon>Bacteria</taxon>
        <taxon>Bacillati</taxon>
        <taxon>Bacillota</taxon>
        <taxon>Clostridia</taxon>
        <taxon>Eubacteriales</taxon>
        <taxon>Clostridiaceae</taxon>
        <taxon>Clostridium</taxon>
    </lineage>
</organism>
<evidence type="ECO:0000313" key="2">
    <source>
        <dbReference type="EMBL" id="MBC2396828.1"/>
    </source>
</evidence>
<dbReference type="PANTHER" id="PTHR37305:SF1">
    <property type="entry name" value="MEMBRANE PROTEIN"/>
    <property type="match status" value="1"/>
</dbReference>
<name>A0A923EAJ9_CLOTT</name>
<dbReference type="PANTHER" id="PTHR37305">
    <property type="entry name" value="INTEGRAL MEMBRANE PROTEIN-RELATED"/>
    <property type="match status" value="1"/>
</dbReference>
<reference evidence="2 3" key="1">
    <citation type="submission" date="2020-04" db="EMBL/GenBank/DDBJ databases">
        <title>Genomic insights into acetone-butanol-ethanol (ABE) fermentation by sequencing solventogenic clostridia strains.</title>
        <authorList>
            <person name="Brown S."/>
        </authorList>
    </citation>
    <scope>NUCLEOTIDE SEQUENCE [LARGE SCALE GENOMIC DNA]</scope>
    <source>
        <strain evidence="2 3">DJ011</strain>
    </source>
</reference>
<comment type="caution">
    <text evidence="2">The sequence shown here is derived from an EMBL/GenBank/DDBJ whole genome shotgun (WGS) entry which is preliminary data.</text>
</comment>
<dbReference type="Pfam" id="PF12730">
    <property type="entry name" value="ABC2_membrane_4"/>
    <property type="match status" value="1"/>
</dbReference>